<gene>
    <name evidence="1" type="ORF">NX778_19995</name>
</gene>
<evidence type="ECO:0000313" key="1">
    <source>
        <dbReference type="EMBL" id="MCS0660362.1"/>
    </source>
</evidence>
<evidence type="ECO:0008006" key="3">
    <source>
        <dbReference type="Google" id="ProtNLM"/>
    </source>
</evidence>
<proteinExistence type="predicted"/>
<name>A0ABT2D2D9_9BURK</name>
<protein>
    <recommendedName>
        <fullName evidence="3">Lacal_2735 family protein</fullName>
    </recommendedName>
</protein>
<dbReference type="RefSeq" id="WP_258813553.1">
    <property type="nucleotide sequence ID" value="NZ_JANUGU010000008.1"/>
</dbReference>
<sequence>MTSTAKVKASASRLYRAWQKAWLRARLDSYSRHLQAIAAQRENDFHAERILHRAVSATRAKLQSL</sequence>
<reference evidence="1 2" key="1">
    <citation type="submission" date="2022-08" db="EMBL/GenBank/DDBJ databases">
        <title>Reclassification of Massilia species as members of the genera Telluria, Duganella, Pseudoduganella, Mokoshia gen. nov. and Zemynaea gen. nov. using orthogonal and non-orthogonal genome-based approaches.</title>
        <authorList>
            <person name="Bowman J.P."/>
        </authorList>
    </citation>
    <scope>NUCLEOTIDE SEQUENCE [LARGE SCALE GENOMIC DNA]</scope>
    <source>
        <strain evidence="1 2">JCM 31606</strain>
    </source>
</reference>
<organism evidence="1 2">
    <name type="scientific">Massilia terrae</name>
    <dbReference type="NCBI Taxonomy" id="1811224"/>
    <lineage>
        <taxon>Bacteria</taxon>
        <taxon>Pseudomonadati</taxon>
        <taxon>Pseudomonadota</taxon>
        <taxon>Betaproteobacteria</taxon>
        <taxon>Burkholderiales</taxon>
        <taxon>Oxalobacteraceae</taxon>
        <taxon>Telluria group</taxon>
        <taxon>Massilia</taxon>
    </lineage>
</organism>
<keyword evidence="2" id="KW-1185">Reference proteome</keyword>
<accession>A0ABT2D2D9</accession>
<comment type="caution">
    <text evidence="1">The sequence shown here is derived from an EMBL/GenBank/DDBJ whole genome shotgun (WGS) entry which is preliminary data.</text>
</comment>
<dbReference type="EMBL" id="JANUGU010000008">
    <property type="protein sequence ID" value="MCS0660362.1"/>
    <property type="molecule type" value="Genomic_DNA"/>
</dbReference>
<evidence type="ECO:0000313" key="2">
    <source>
        <dbReference type="Proteomes" id="UP001204621"/>
    </source>
</evidence>
<dbReference type="Proteomes" id="UP001204621">
    <property type="component" value="Unassembled WGS sequence"/>
</dbReference>